<organism evidence="1 2">
    <name type="scientific">Racocetra fulgida</name>
    <dbReference type="NCBI Taxonomy" id="60492"/>
    <lineage>
        <taxon>Eukaryota</taxon>
        <taxon>Fungi</taxon>
        <taxon>Fungi incertae sedis</taxon>
        <taxon>Mucoromycota</taxon>
        <taxon>Glomeromycotina</taxon>
        <taxon>Glomeromycetes</taxon>
        <taxon>Diversisporales</taxon>
        <taxon>Gigasporaceae</taxon>
        <taxon>Racocetra</taxon>
    </lineage>
</organism>
<dbReference type="OrthoDB" id="2432692at2759"/>
<gene>
    <name evidence="1" type="ORF">RFULGI_LOCUS14738</name>
</gene>
<comment type="caution">
    <text evidence="1">The sequence shown here is derived from an EMBL/GenBank/DDBJ whole genome shotgun (WGS) entry which is preliminary data.</text>
</comment>
<sequence>ARVLVDNKDELGKGSLFYYLRHALKLLPNDIGIFAVFTDTISNISNFSPASKHDQSPRVATGRAELFKPFYLIDTVDINVDHKKASTLKDSECPQSFFMYGRPLWSSLTLSPFDNVKGFEPHDIINLAMEKLVGGMAYTWWKKEYKNKISSVESLAILGPRLCIDIVPQSEYASDLVSSYMRLCLKISDDRKSIITSMPTEPVLAEASAQIMNDPDINLIELINSLTSALKNGAVEGGYRGELVARLLLLKAWDDVYEKLDVPSTRIHYSRFITLSEFLKSLLADNAYKKIALRLQERVSFTGTEFGQAYIKFTHFISITYTPDRKDLLDALIRGVAFSCKRNQEGADIIIPMYIGALNEEPSTDRISYILIQVKNWAKNIKGGDYPLSATVSLSPASVGIEQLPHMPFLSLYMQLGSSKGFSEDPSGTVETKGAVKRKHKIDEVLQDYNTDCDDTRDRFLKRIRTKLSEDTSDVKKEPNKDVLDDASDAEIVTFQRYFQIPLAVFGLSSEVYGCLEQATTHTSVIGGDLKSSFKQLLTAWVDPTLGGNSEEVEIVKRMEPM</sequence>
<feature type="non-terminal residue" evidence="1">
    <location>
        <position position="1"/>
    </location>
</feature>
<evidence type="ECO:0000313" key="2">
    <source>
        <dbReference type="Proteomes" id="UP000789396"/>
    </source>
</evidence>
<keyword evidence="2" id="KW-1185">Reference proteome</keyword>
<proteinExistence type="predicted"/>
<accession>A0A9N9J882</accession>
<feature type="non-terminal residue" evidence="1">
    <location>
        <position position="562"/>
    </location>
</feature>
<evidence type="ECO:0000313" key="1">
    <source>
        <dbReference type="EMBL" id="CAG8766589.1"/>
    </source>
</evidence>
<dbReference type="PANTHER" id="PTHR33266">
    <property type="entry name" value="CHROMOSOME 15, WHOLE GENOME SHOTGUN SEQUENCE"/>
    <property type="match status" value="1"/>
</dbReference>
<protein>
    <submittedName>
        <fullName evidence="1">4721_t:CDS:1</fullName>
    </submittedName>
</protein>
<reference evidence="1" key="1">
    <citation type="submission" date="2021-06" db="EMBL/GenBank/DDBJ databases">
        <authorList>
            <person name="Kallberg Y."/>
            <person name="Tangrot J."/>
            <person name="Rosling A."/>
        </authorList>
    </citation>
    <scope>NUCLEOTIDE SEQUENCE</scope>
    <source>
        <strain evidence="1">IN212</strain>
    </source>
</reference>
<dbReference type="AlphaFoldDB" id="A0A9N9J882"/>
<dbReference type="PANTHER" id="PTHR33266:SF1">
    <property type="entry name" value="F-BOX DOMAIN-CONTAINING PROTEIN"/>
    <property type="match status" value="1"/>
</dbReference>
<dbReference type="EMBL" id="CAJVPZ010043924">
    <property type="protein sequence ID" value="CAG8766589.1"/>
    <property type="molecule type" value="Genomic_DNA"/>
</dbReference>
<name>A0A9N9J882_9GLOM</name>
<dbReference type="Proteomes" id="UP000789396">
    <property type="component" value="Unassembled WGS sequence"/>
</dbReference>